<name>A0A6M0RMD1_9CYAN</name>
<dbReference type="RefSeq" id="WP_163699404.1">
    <property type="nucleotide sequence ID" value="NZ_QXHD01000004.1"/>
</dbReference>
<sequence length="329" mass="34996">MKAVWYEKPGNATEVLEYGDMEQPAPGAGDVRIKVHVSGINPSDTKFRSGWMGLKQPYPKTIPHNDGAGVIDAVGENVSPERIGERVWIYEAQRHSAFGTAADYVVVPAHKAMTMPESLDFAAGASLGVPAMTAHFSVFSDGPITDKTVLVHGGAGAVGMYAIQLAKWGGAKTILATVSSDEKAAVAKQVGADYVINYRQENVVAKVREITGKWGCDRIVDVALAANIDINAKLVARNGVIATYESGNAAKVEIPFYELLYKNAALRTVLVYAMSDAAHEAAARDINQASRDGALQHLIAAHYPLNETAAAHDAVDSGKLIGKVVIDIT</sequence>
<dbReference type="Proteomes" id="UP000481033">
    <property type="component" value="Unassembled WGS sequence"/>
</dbReference>
<dbReference type="InterPro" id="IPR013149">
    <property type="entry name" value="ADH-like_C"/>
</dbReference>
<dbReference type="InterPro" id="IPR036291">
    <property type="entry name" value="NAD(P)-bd_dom_sf"/>
</dbReference>
<reference evidence="3 4" key="1">
    <citation type="journal article" date="2020" name="Microb. Ecol.">
        <title>Ecogenomics of the Marine Benthic Filamentous Cyanobacterium Adonisia.</title>
        <authorList>
            <person name="Walter J.M."/>
            <person name="Coutinho F.H."/>
            <person name="Leomil L."/>
            <person name="Hargreaves P.I."/>
            <person name="Campeao M.E."/>
            <person name="Vieira V.V."/>
            <person name="Silva B.S."/>
            <person name="Fistarol G.O."/>
            <person name="Salomon P.S."/>
            <person name="Sawabe T."/>
            <person name="Mino S."/>
            <person name="Hosokawa M."/>
            <person name="Miyashita H."/>
            <person name="Maruyama F."/>
            <person name="van Verk M.C."/>
            <person name="Dutilh B.E."/>
            <person name="Thompson C.C."/>
            <person name="Thompson F.L."/>
        </authorList>
    </citation>
    <scope>NUCLEOTIDE SEQUENCE [LARGE SCALE GENOMIC DNA]</scope>
    <source>
        <strain evidence="3 4">CCMR0081</strain>
    </source>
</reference>
<evidence type="ECO:0000313" key="3">
    <source>
        <dbReference type="EMBL" id="NEZ57336.1"/>
    </source>
</evidence>
<dbReference type="Pfam" id="PF08240">
    <property type="entry name" value="ADH_N"/>
    <property type="match status" value="1"/>
</dbReference>
<proteinExistence type="predicted"/>
<evidence type="ECO:0000259" key="2">
    <source>
        <dbReference type="SMART" id="SM00829"/>
    </source>
</evidence>
<gene>
    <name evidence="3" type="ORF">DXZ20_16990</name>
</gene>
<dbReference type="GO" id="GO:0016491">
    <property type="term" value="F:oxidoreductase activity"/>
    <property type="evidence" value="ECO:0007669"/>
    <property type="project" value="InterPro"/>
</dbReference>
<dbReference type="InterPro" id="IPR013154">
    <property type="entry name" value="ADH-like_N"/>
</dbReference>
<dbReference type="Pfam" id="PF00107">
    <property type="entry name" value="ADH_zinc_N"/>
    <property type="match status" value="1"/>
</dbReference>
<dbReference type="SMART" id="SM00829">
    <property type="entry name" value="PKS_ER"/>
    <property type="match status" value="1"/>
</dbReference>
<dbReference type="InterPro" id="IPR051603">
    <property type="entry name" value="Zinc-ADH_QOR/CCCR"/>
</dbReference>
<dbReference type="PANTHER" id="PTHR44154">
    <property type="entry name" value="QUINONE OXIDOREDUCTASE"/>
    <property type="match status" value="1"/>
</dbReference>
<dbReference type="SUPFAM" id="SSF50129">
    <property type="entry name" value="GroES-like"/>
    <property type="match status" value="1"/>
</dbReference>
<evidence type="ECO:0000313" key="4">
    <source>
        <dbReference type="Proteomes" id="UP000481033"/>
    </source>
</evidence>
<dbReference type="CDD" id="cd08253">
    <property type="entry name" value="zeta_crystallin"/>
    <property type="match status" value="1"/>
</dbReference>
<dbReference type="SUPFAM" id="SSF51735">
    <property type="entry name" value="NAD(P)-binding Rossmann-fold domains"/>
    <property type="match status" value="1"/>
</dbReference>
<dbReference type="InterPro" id="IPR011032">
    <property type="entry name" value="GroES-like_sf"/>
</dbReference>
<evidence type="ECO:0000256" key="1">
    <source>
        <dbReference type="ARBA" id="ARBA00022857"/>
    </source>
</evidence>
<keyword evidence="4" id="KW-1185">Reference proteome</keyword>
<dbReference type="Gene3D" id="3.90.180.10">
    <property type="entry name" value="Medium-chain alcohol dehydrogenases, catalytic domain"/>
    <property type="match status" value="1"/>
</dbReference>
<dbReference type="InterPro" id="IPR020843">
    <property type="entry name" value="ER"/>
</dbReference>
<dbReference type="AlphaFoldDB" id="A0A6M0RMD1"/>
<dbReference type="EMBL" id="QXHD01000004">
    <property type="protein sequence ID" value="NEZ57336.1"/>
    <property type="molecule type" value="Genomic_DNA"/>
</dbReference>
<dbReference type="PANTHER" id="PTHR44154:SF1">
    <property type="entry name" value="QUINONE OXIDOREDUCTASE"/>
    <property type="match status" value="1"/>
</dbReference>
<organism evidence="3 4">
    <name type="scientific">Adonisia turfae CCMR0081</name>
    <dbReference type="NCBI Taxonomy" id="2292702"/>
    <lineage>
        <taxon>Bacteria</taxon>
        <taxon>Bacillati</taxon>
        <taxon>Cyanobacteriota</taxon>
        <taxon>Adonisia</taxon>
        <taxon>Adonisia turfae</taxon>
    </lineage>
</organism>
<feature type="domain" description="Enoyl reductase (ER)" evidence="2">
    <location>
        <begin position="11"/>
        <end position="326"/>
    </location>
</feature>
<protein>
    <submittedName>
        <fullName evidence="3">NADPH:quinone reductase</fullName>
    </submittedName>
</protein>
<comment type="caution">
    <text evidence="3">The sequence shown here is derived from an EMBL/GenBank/DDBJ whole genome shotgun (WGS) entry which is preliminary data.</text>
</comment>
<accession>A0A6M0RMD1</accession>
<dbReference type="Gene3D" id="3.40.50.720">
    <property type="entry name" value="NAD(P)-binding Rossmann-like Domain"/>
    <property type="match status" value="1"/>
</dbReference>
<keyword evidence="1" id="KW-0521">NADP</keyword>